<organism evidence="8 9">
    <name type="scientific">Diabrotica virgifera virgifera</name>
    <name type="common">western corn rootworm</name>
    <dbReference type="NCBI Taxonomy" id="50390"/>
    <lineage>
        <taxon>Eukaryota</taxon>
        <taxon>Metazoa</taxon>
        <taxon>Ecdysozoa</taxon>
        <taxon>Arthropoda</taxon>
        <taxon>Hexapoda</taxon>
        <taxon>Insecta</taxon>
        <taxon>Pterygota</taxon>
        <taxon>Neoptera</taxon>
        <taxon>Endopterygota</taxon>
        <taxon>Coleoptera</taxon>
        <taxon>Polyphaga</taxon>
        <taxon>Cucujiformia</taxon>
        <taxon>Chrysomeloidea</taxon>
        <taxon>Chrysomelidae</taxon>
        <taxon>Galerucinae</taxon>
        <taxon>Diabroticina</taxon>
        <taxon>Diabroticites</taxon>
        <taxon>Diabrotica</taxon>
    </lineage>
</organism>
<evidence type="ECO:0000256" key="3">
    <source>
        <dbReference type="ARBA" id="ARBA00022576"/>
    </source>
</evidence>
<keyword evidence="9" id="KW-1185">Reference proteome</keyword>
<dbReference type="EC" id="2.6.1.7" evidence="2"/>
<dbReference type="SUPFAM" id="SSF53383">
    <property type="entry name" value="PLP-dependent transferases"/>
    <property type="match status" value="1"/>
</dbReference>
<evidence type="ECO:0000313" key="8">
    <source>
        <dbReference type="EnsemblMetazoa" id="XP_050504961.1"/>
    </source>
</evidence>
<protein>
    <recommendedName>
        <fullName evidence="2">kynurenine--oxoglutarate transaminase</fullName>
        <ecNumber evidence="2">2.6.1.7</ecNumber>
    </recommendedName>
</protein>
<evidence type="ECO:0000259" key="7">
    <source>
        <dbReference type="Pfam" id="PF00155"/>
    </source>
</evidence>
<dbReference type="InterPro" id="IPR015422">
    <property type="entry name" value="PyrdxlP-dep_Trfase_small"/>
</dbReference>
<comment type="cofactor">
    <cofactor evidence="1">
        <name>pyridoxal 5'-phosphate</name>
        <dbReference type="ChEBI" id="CHEBI:597326"/>
    </cofactor>
</comment>
<dbReference type="CDD" id="cd00609">
    <property type="entry name" value="AAT_like"/>
    <property type="match status" value="1"/>
</dbReference>
<keyword evidence="5" id="KW-0663">Pyridoxal phosphate</keyword>
<dbReference type="Gene3D" id="3.90.1150.10">
    <property type="entry name" value="Aspartate Aminotransferase, domain 1"/>
    <property type="match status" value="1"/>
</dbReference>
<dbReference type="RefSeq" id="XP_050504961.1">
    <property type="nucleotide sequence ID" value="XM_050649004.1"/>
</dbReference>
<dbReference type="Gene3D" id="3.40.640.10">
    <property type="entry name" value="Type I PLP-dependent aspartate aminotransferase-like (Major domain)"/>
    <property type="match status" value="1"/>
</dbReference>
<evidence type="ECO:0000256" key="4">
    <source>
        <dbReference type="ARBA" id="ARBA00022679"/>
    </source>
</evidence>
<dbReference type="Pfam" id="PF00155">
    <property type="entry name" value="Aminotran_1_2"/>
    <property type="match status" value="1"/>
</dbReference>
<comment type="pathway">
    <text evidence="6">Amino-acid degradation; L-kynurenine degradation; kynurenate from L-kynurenine: step 1/2.</text>
</comment>
<dbReference type="InterPro" id="IPR015421">
    <property type="entry name" value="PyrdxlP-dep_Trfase_major"/>
</dbReference>
<proteinExistence type="predicted"/>
<dbReference type="EnsemblMetazoa" id="XM_050649004.1">
    <property type="protein sequence ID" value="XP_050504961.1"/>
    <property type="gene ID" value="LOC126883451"/>
</dbReference>
<dbReference type="InterPro" id="IPR015424">
    <property type="entry name" value="PyrdxlP-dep_Trfase"/>
</dbReference>
<dbReference type="InterPro" id="IPR051326">
    <property type="entry name" value="Kynurenine-oxoglutarate_AT"/>
</dbReference>
<sequence length="418" mass="47614">MAFVSRLKDEENFIKEFEELSKNYSCTDLGLGYPNYLPPNFVTKALSDVLSANHVEDHQYTSPNGLPRFTAALSKTYSKLISRHLDQNSEILVTAGSTEALFCAIMSVVSPGDEVIIIEPYFSYFLTLVKLAGGIPKTLQLKISNTENPTSENWEFDEEELSGLISNKTKAIIVNTPHNPTGKVFSIEELTAIAEFCNKWDLICISDEVYERMVFKPKTHIRIASLPGMFERTITIGAAEKCFSVTGWQIGFTYGPPTLIKNMQILHQYAVYNASTPLQVAFAKLFEKEYSKTNQPDSYFESLEKDLREKRDFIVDCLRKNHFKPIVADGGMYVMADISDQASKTDLGNEEGEFVDQKFVKRLMKHHSLQLFPVTVFCTPENRKYYENYVRICFVKSKTTLDDAKEKLNKFEELEKNS</sequence>
<reference evidence="8" key="1">
    <citation type="submission" date="2025-05" db="UniProtKB">
        <authorList>
            <consortium name="EnsemblMetazoa"/>
        </authorList>
    </citation>
    <scope>IDENTIFICATION</scope>
</reference>
<dbReference type="PANTHER" id="PTHR43807">
    <property type="entry name" value="FI04487P"/>
    <property type="match status" value="1"/>
</dbReference>
<evidence type="ECO:0000256" key="6">
    <source>
        <dbReference type="ARBA" id="ARBA00024016"/>
    </source>
</evidence>
<evidence type="ECO:0000256" key="5">
    <source>
        <dbReference type="ARBA" id="ARBA00022898"/>
    </source>
</evidence>
<keyword evidence="4" id="KW-0808">Transferase</keyword>
<name>A0ABM5K450_DIAVI</name>
<feature type="domain" description="Aminotransferase class I/classII large" evidence="7">
    <location>
        <begin position="26"/>
        <end position="405"/>
    </location>
</feature>
<evidence type="ECO:0000256" key="2">
    <source>
        <dbReference type="ARBA" id="ARBA00012751"/>
    </source>
</evidence>
<dbReference type="InterPro" id="IPR004839">
    <property type="entry name" value="Aminotransferase_I/II_large"/>
</dbReference>
<evidence type="ECO:0000313" key="9">
    <source>
        <dbReference type="Proteomes" id="UP001652700"/>
    </source>
</evidence>
<accession>A0ABM5K450</accession>
<dbReference type="Proteomes" id="UP001652700">
    <property type="component" value="Unplaced"/>
</dbReference>
<dbReference type="PANTHER" id="PTHR43807:SF20">
    <property type="entry name" value="FI04487P"/>
    <property type="match status" value="1"/>
</dbReference>
<evidence type="ECO:0000256" key="1">
    <source>
        <dbReference type="ARBA" id="ARBA00001933"/>
    </source>
</evidence>
<dbReference type="GeneID" id="126883451"/>
<keyword evidence="3" id="KW-0032">Aminotransferase</keyword>